<sequence>MTVQEFCAQYYVDRKGTHSQKWDALLRKFGDSNLLSMWVADMEFKTPQPVIDALAKRVEHGVYGYSDVPNSYYDALNKWEQEHYGYRIEKEWVRFSPGIIPALYWFVNMFTEEQESVIVMTPVYYPFLNAVKDNGRKLITCDLDYKDGIFTVDYERFEKLITDNDVKLFILCSPHNPAGRVWTEEELERMLDICQKHKVLVISDEIHQDIIAPGFRHIPSAIVARGKYASNIITANAPSKTFNLASCLHANIIIQSPVIRAIYDAFIKRYYQAETNLFGITAAEAAYTYGETWRQDLLKVIYSNYSYVKEQMTEYPGIHVCPLEGTYLLFMDLRAYIKPDQIKEFIQDECRLACDYGEWFGEKWRGFIRMNVATHPNFVKQAVDSIKKELKIIKTINGVNTEKK</sequence>
<comment type="similarity">
    <text evidence="5">Belongs to the class-II pyridoxal-phosphate-dependent aminotransferase family. MalY/PatB cystathionine beta-lyase subfamily.</text>
</comment>
<dbReference type="Gene3D" id="3.40.640.10">
    <property type="entry name" value="Type I PLP-dependent aspartate aminotransferase-like (Major domain)"/>
    <property type="match status" value="1"/>
</dbReference>
<proteinExistence type="inferred from homology"/>
<feature type="domain" description="Aminotransferase class I/classII large" evidence="6">
    <location>
        <begin position="46"/>
        <end position="385"/>
    </location>
</feature>
<keyword evidence="3" id="KW-0663">Pyridoxal phosphate</keyword>
<dbReference type="InterPro" id="IPR015424">
    <property type="entry name" value="PyrdxlP-dep_Trfase"/>
</dbReference>
<dbReference type="EC" id="4.4.1.13" evidence="2"/>
<dbReference type="RefSeq" id="WP_093794111.1">
    <property type="nucleotide sequence ID" value="NZ_CP155571.1"/>
</dbReference>
<comment type="cofactor">
    <cofactor evidence="1">
        <name>pyridoxal 5'-phosphate</name>
        <dbReference type="ChEBI" id="CHEBI:597326"/>
    </cofactor>
</comment>
<reference evidence="7" key="1">
    <citation type="submission" date="2024-05" db="EMBL/GenBank/DDBJ databases">
        <title>Isolation and characterization of Sporomusa carbonis sp. nov., a carboxydotrophic hydrogenogen in the genus of Sporomusa isolated from a charcoal burning pile.</title>
        <authorList>
            <person name="Boeer T."/>
            <person name="Rosenbaum F."/>
            <person name="Eysell L."/>
            <person name="Mueller V."/>
            <person name="Daniel R."/>
            <person name="Poehlein A."/>
        </authorList>
    </citation>
    <scope>NUCLEOTIDE SEQUENCE [LARGE SCALE GENOMIC DNA]</scope>
    <source>
        <strain evidence="7">DSM 3132</strain>
    </source>
</reference>
<evidence type="ECO:0000256" key="4">
    <source>
        <dbReference type="ARBA" id="ARBA00023239"/>
    </source>
</evidence>
<evidence type="ECO:0000313" key="7">
    <source>
        <dbReference type="EMBL" id="XFO73866.1"/>
    </source>
</evidence>
<gene>
    <name evidence="7" type="primary">patB_5</name>
    <name evidence="7" type="ORF">SPACI_039740</name>
</gene>
<dbReference type="InterPro" id="IPR015421">
    <property type="entry name" value="PyrdxlP-dep_Trfase_major"/>
</dbReference>
<dbReference type="PANTHER" id="PTHR43525:SF1">
    <property type="entry name" value="PROTEIN MALY"/>
    <property type="match status" value="1"/>
</dbReference>
<dbReference type="InterPro" id="IPR004839">
    <property type="entry name" value="Aminotransferase_I/II_large"/>
</dbReference>
<dbReference type="InterPro" id="IPR051798">
    <property type="entry name" value="Class-II_PLP-Dep_Aminotrans"/>
</dbReference>
<dbReference type="PANTHER" id="PTHR43525">
    <property type="entry name" value="PROTEIN MALY"/>
    <property type="match status" value="1"/>
</dbReference>
<evidence type="ECO:0000256" key="3">
    <source>
        <dbReference type="ARBA" id="ARBA00022898"/>
    </source>
</evidence>
<evidence type="ECO:0000313" key="8">
    <source>
        <dbReference type="Proteomes" id="UP000216052"/>
    </source>
</evidence>
<accession>A0ABZ3J6X6</accession>
<dbReference type="Gene3D" id="3.90.1150.10">
    <property type="entry name" value="Aspartate Aminotransferase, domain 1"/>
    <property type="match status" value="1"/>
</dbReference>
<keyword evidence="4 7" id="KW-0456">Lyase</keyword>
<organism evidence="7 8">
    <name type="scientific">Sporomusa acidovorans (strain ATCC 49682 / DSM 3132 / Mol)</name>
    <dbReference type="NCBI Taxonomy" id="1123286"/>
    <lineage>
        <taxon>Bacteria</taxon>
        <taxon>Bacillati</taxon>
        <taxon>Bacillota</taxon>
        <taxon>Negativicutes</taxon>
        <taxon>Selenomonadales</taxon>
        <taxon>Sporomusaceae</taxon>
        <taxon>Sporomusa</taxon>
    </lineage>
</organism>
<dbReference type="GO" id="GO:0047804">
    <property type="term" value="F:cysteine-S-conjugate beta-lyase activity"/>
    <property type="evidence" value="ECO:0007669"/>
    <property type="project" value="UniProtKB-EC"/>
</dbReference>
<name>A0ABZ3J6X6_SPOA4</name>
<keyword evidence="8" id="KW-1185">Reference proteome</keyword>
<dbReference type="InterPro" id="IPR027619">
    <property type="entry name" value="C-S_lyase_PatB-like"/>
</dbReference>
<dbReference type="SUPFAM" id="SSF53383">
    <property type="entry name" value="PLP-dependent transferases"/>
    <property type="match status" value="1"/>
</dbReference>
<dbReference type="EMBL" id="CP155571">
    <property type="protein sequence ID" value="XFO73866.1"/>
    <property type="molecule type" value="Genomic_DNA"/>
</dbReference>
<dbReference type="Pfam" id="PF00155">
    <property type="entry name" value="Aminotran_1_2"/>
    <property type="match status" value="1"/>
</dbReference>
<evidence type="ECO:0000259" key="6">
    <source>
        <dbReference type="Pfam" id="PF00155"/>
    </source>
</evidence>
<protein>
    <recommendedName>
        <fullName evidence="2">cysteine-S-conjugate beta-lyase</fullName>
        <ecNumber evidence="2">4.4.1.13</ecNumber>
    </recommendedName>
</protein>
<evidence type="ECO:0000256" key="1">
    <source>
        <dbReference type="ARBA" id="ARBA00001933"/>
    </source>
</evidence>
<dbReference type="Proteomes" id="UP000216052">
    <property type="component" value="Chromosome"/>
</dbReference>
<dbReference type="NCBIfam" id="TIGR04350">
    <property type="entry name" value="C_S_lyase_PatB"/>
    <property type="match status" value="1"/>
</dbReference>
<evidence type="ECO:0000256" key="5">
    <source>
        <dbReference type="ARBA" id="ARBA00037974"/>
    </source>
</evidence>
<evidence type="ECO:0000256" key="2">
    <source>
        <dbReference type="ARBA" id="ARBA00012224"/>
    </source>
</evidence>
<dbReference type="CDD" id="cd00609">
    <property type="entry name" value="AAT_like"/>
    <property type="match status" value="1"/>
</dbReference>
<dbReference type="InterPro" id="IPR015422">
    <property type="entry name" value="PyrdxlP-dep_Trfase_small"/>
</dbReference>